<keyword evidence="2 7" id="KW-0812">Transmembrane</keyword>
<comment type="subcellular location">
    <subcellularLocation>
        <location evidence="1">Membrane</location>
        <topology evidence="1">Single-pass type I membrane protein</topology>
    </subcellularLocation>
</comment>
<gene>
    <name evidence="9" type="ORF">Esi_0025_0050</name>
</gene>
<reference evidence="9 10" key="1">
    <citation type="journal article" date="2010" name="Nature">
        <title>The Ectocarpus genome and the independent evolution of multicellularity in brown algae.</title>
        <authorList>
            <person name="Cock J.M."/>
            <person name="Sterck L."/>
            <person name="Rouze P."/>
            <person name="Scornet D."/>
            <person name="Allen A.E."/>
            <person name="Amoutzias G."/>
            <person name="Anthouard V."/>
            <person name="Artiguenave F."/>
            <person name="Aury J.M."/>
            <person name="Badger J.H."/>
            <person name="Beszteri B."/>
            <person name="Billiau K."/>
            <person name="Bonnet E."/>
            <person name="Bothwell J.H."/>
            <person name="Bowler C."/>
            <person name="Boyen C."/>
            <person name="Brownlee C."/>
            <person name="Carrano C.J."/>
            <person name="Charrier B."/>
            <person name="Cho G.Y."/>
            <person name="Coelho S.M."/>
            <person name="Collen J."/>
            <person name="Corre E."/>
            <person name="Da Silva C."/>
            <person name="Delage L."/>
            <person name="Delaroque N."/>
            <person name="Dittami S.M."/>
            <person name="Doulbeau S."/>
            <person name="Elias M."/>
            <person name="Farnham G."/>
            <person name="Gachon C.M."/>
            <person name="Gschloessl B."/>
            <person name="Heesch S."/>
            <person name="Jabbari K."/>
            <person name="Jubin C."/>
            <person name="Kawai H."/>
            <person name="Kimura K."/>
            <person name="Kloareg B."/>
            <person name="Kupper F.C."/>
            <person name="Lang D."/>
            <person name="Le Bail A."/>
            <person name="Leblanc C."/>
            <person name="Lerouge P."/>
            <person name="Lohr M."/>
            <person name="Lopez P.J."/>
            <person name="Martens C."/>
            <person name="Maumus F."/>
            <person name="Michel G."/>
            <person name="Miranda-Saavedra D."/>
            <person name="Morales J."/>
            <person name="Moreau H."/>
            <person name="Motomura T."/>
            <person name="Nagasato C."/>
            <person name="Napoli C.A."/>
            <person name="Nelson D.R."/>
            <person name="Nyvall-Collen P."/>
            <person name="Peters A.F."/>
            <person name="Pommier C."/>
            <person name="Potin P."/>
            <person name="Poulain J."/>
            <person name="Quesneville H."/>
            <person name="Read B."/>
            <person name="Rensing S.A."/>
            <person name="Ritter A."/>
            <person name="Rousvoal S."/>
            <person name="Samanta M."/>
            <person name="Samson G."/>
            <person name="Schroeder D.C."/>
            <person name="Segurens B."/>
            <person name="Strittmatter M."/>
            <person name="Tonon T."/>
            <person name="Tregear J.W."/>
            <person name="Valentin K."/>
            <person name="von Dassow P."/>
            <person name="Yamagishi T."/>
            <person name="Van de Peer Y."/>
            <person name="Wincker P."/>
        </authorList>
    </citation>
    <scope>NUCLEOTIDE SEQUENCE [LARGE SCALE GENOMIC DNA]</scope>
    <source>
        <strain evidence="10">Ec32 / CCAP1310/4</strain>
    </source>
</reference>
<dbReference type="CDD" id="cd07308">
    <property type="entry name" value="lectin_leg-like"/>
    <property type="match status" value="1"/>
</dbReference>
<sequence>MAQQQMRRKQPRPGRRVGLVQVVVAVAVGLACCAVRVSGELKQQLSVLGPFDKHDHKGARIIPYFEKTGATNIMQSFVRLTPDKPQELGTLWSRSTIATSDFSLEWKFRISGTEKVKYGDTIALVIAPMKYKAGQDGRFFGIDEKFTGLVVVANTNRQLLNRDKLPGEPMGRHRDVSVIANNGTRNYGNLIDSLEGCTANVRFDETRDDFNVMQSTRVRLKVEGNTVAMEVDARNAGRWRRCSTIAHLDMPADWASKSNVGIIAKTSEKTNNHDLLSLRVYTNPNDAWEVDTYEDDEDEMDSLMHHMEHELFNVHDSLRETIDTLAQAERDAETRLLLLEENLSNSVMQALESRVAKLEVQMQTSVSRTLNKHVNQVYDRLEEDVGAKLTEHVGKMSASWRWPFYALLSLVIGMVAFSFTKYKQLKKQHLL</sequence>
<keyword evidence="4 7" id="KW-1133">Transmembrane helix</keyword>
<dbReference type="GO" id="GO:0005789">
    <property type="term" value="C:endoplasmic reticulum membrane"/>
    <property type="evidence" value="ECO:0007669"/>
    <property type="project" value="TreeGrafter"/>
</dbReference>
<protein>
    <recommendedName>
        <fullName evidence="8">L-type lectin-like domain-containing protein</fullName>
    </recommendedName>
</protein>
<evidence type="ECO:0000259" key="8">
    <source>
        <dbReference type="PROSITE" id="PS51328"/>
    </source>
</evidence>
<dbReference type="AlphaFoldDB" id="D7FTE2"/>
<evidence type="ECO:0000313" key="10">
    <source>
        <dbReference type="Proteomes" id="UP000002630"/>
    </source>
</evidence>
<dbReference type="GO" id="GO:0000139">
    <property type="term" value="C:Golgi membrane"/>
    <property type="evidence" value="ECO:0007669"/>
    <property type="project" value="TreeGrafter"/>
</dbReference>
<dbReference type="eggNOG" id="KOG3839">
    <property type="taxonomic scope" value="Eukaryota"/>
</dbReference>
<keyword evidence="5 7" id="KW-0472">Membrane</keyword>
<evidence type="ECO:0000256" key="7">
    <source>
        <dbReference type="SAM" id="Phobius"/>
    </source>
</evidence>
<organism evidence="9 10">
    <name type="scientific">Ectocarpus siliculosus</name>
    <name type="common">Brown alga</name>
    <name type="synonym">Conferva siliculosa</name>
    <dbReference type="NCBI Taxonomy" id="2880"/>
    <lineage>
        <taxon>Eukaryota</taxon>
        <taxon>Sar</taxon>
        <taxon>Stramenopiles</taxon>
        <taxon>Ochrophyta</taxon>
        <taxon>PX clade</taxon>
        <taxon>Phaeophyceae</taxon>
        <taxon>Ectocarpales</taxon>
        <taxon>Ectocarpaceae</taxon>
        <taxon>Ectocarpus</taxon>
    </lineage>
</organism>
<dbReference type="GO" id="GO:0006888">
    <property type="term" value="P:endoplasmic reticulum to Golgi vesicle-mediated transport"/>
    <property type="evidence" value="ECO:0007669"/>
    <property type="project" value="TreeGrafter"/>
</dbReference>
<dbReference type="GO" id="GO:0005537">
    <property type="term" value="F:D-mannose binding"/>
    <property type="evidence" value="ECO:0007669"/>
    <property type="project" value="TreeGrafter"/>
</dbReference>
<dbReference type="EMBL" id="FN649736">
    <property type="protein sequence ID" value="CBJ48520.1"/>
    <property type="molecule type" value="Genomic_DNA"/>
</dbReference>
<dbReference type="InterPro" id="IPR051136">
    <property type="entry name" value="Intracellular_Lectin-GPT"/>
</dbReference>
<evidence type="ECO:0000256" key="1">
    <source>
        <dbReference type="ARBA" id="ARBA00004479"/>
    </source>
</evidence>
<dbReference type="Gene3D" id="2.60.120.200">
    <property type="match status" value="1"/>
</dbReference>
<dbReference type="InterPro" id="IPR005052">
    <property type="entry name" value="Lectin_leg"/>
</dbReference>
<dbReference type="PROSITE" id="PS51328">
    <property type="entry name" value="L_LECTIN_LIKE"/>
    <property type="match status" value="1"/>
</dbReference>
<keyword evidence="3" id="KW-0732">Signal</keyword>
<accession>D7FTE2</accession>
<dbReference type="EMBL" id="FN648431">
    <property type="protein sequence ID" value="CBJ48520.1"/>
    <property type="molecule type" value="Genomic_DNA"/>
</dbReference>
<keyword evidence="6" id="KW-0175">Coiled coil</keyword>
<dbReference type="InParanoid" id="D7FTE2"/>
<feature type="transmembrane region" description="Helical" evidence="7">
    <location>
        <begin position="402"/>
        <end position="420"/>
    </location>
</feature>
<evidence type="ECO:0000256" key="3">
    <source>
        <dbReference type="ARBA" id="ARBA00022729"/>
    </source>
</evidence>
<name>D7FTE2_ECTSI</name>
<dbReference type="PANTHER" id="PTHR12223">
    <property type="entry name" value="VESICULAR MANNOSE-BINDING LECTIN"/>
    <property type="match status" value="1"/>
</dbReference>
<dbReference type="SUPFAM" id="SSF49899">
    <property type="entry name" value="Concanavalin A-like lectins/glucanases"/>
    <property type="match status" value="1"/>
</dbReference>
<dbReference type="Pfam" id="PF03388">
    <property type="entry name" value="Lectin_leg-like"/>
    <property type="match status" value="1"/>
</dbReference>
<dbReference type="GO" id="GO:0030134">
    <property type="term" value="C:COPII-coated ER to Golgi transport vesicle"/>
    <property type="evidence" value="ECO:0007669"/>
    <property type="project" value="TreeGrafter"/>
</dbReference>
<dbReference type="OMA" id="VMQFRIS"/>
<evidence type="ECO:0000256" key="4">
    <source>
        <dbReference type="ARBA" id="ARBA00022989"/>
    </source>
</evidence>
<dbReference type="InterPro" id="IPR013320">
    <property type="entry name" value="ConA-like_dom_sf"/>
</dbReference>
<dbReference type="PROSITE" id="PS51257">
    <property type="entry name" value="PROKAR_LIPOPROTEIN"/>
    <property type="match status" value="1"/>
</dbReference>
<dbReference type="STRING" id="2880.D7FTE2"/>
<dbReference type="OrthoDB" id="270293at2759"/>
<proteinExistence type="predicted"/>
<dbReference type="GO" id="GO:0005793">
    <property type="term" value="C:endoplasmic reticulum-Golgi intermediate compartment"/>
    <property type="evidence" value="ECO:0007669"/>
    <property type="project" value="TreeGrafter"/>
</dbReference>
<feature type="domain" description="L-type lectin-like" evidence="8">
    <location>
        <begin position="39"/>
        <end position="283"/>
    </location>
</feature>
<dbReference type="Proteomes" id="UP000002630">
    <property type="component" value="Linkage Group LG11"/>
</dbReference>
<evidence type="ECO:0000313" key="9">
    <source>
        <dbReference type="EMBL" id="CBJ48520.1"/>
    </source>
</evidence>
<feature type="coiled-coil region" evidence="6">
    <location>
        <begin position="322"/>
        <end position="368"/>
    </location>
</feature>
<dbReference type="PANTHER" id="PTHR12223:SF28">
    <property type="entry name" value="LECTIN, MANNOSE BINDING 1 LIKE"/>
    <property type="match status" value="1"/>
</dbReference>
<evidence type="ECO:0000256" key="6">
    <source>
        <dbReference type="SAM" id="Coils"/>
    </source>
</evidence>
<evidence type="ECO:0000256" key="5">
    <source>
        <dbReference type="ARBA" id="ARBA00023136"/>
    </source>
</evidence>
<evidence type="ECO:0000256" key="2">
    <source>
        <dbReference type="ARBA" id="ARBA00022692"/>
    </source>
</evidence>
<keyword evidence="10" id="KW-1185">Reference proteome</keyword>